<name>A0A146KAD4_9EUKA</name>
<evidence type="ECO:0000259" key="2">
    <source>
        <dbReference type="PROSITE" id="PS50054"/>
    </source>
</evidence>
<dbReference type="PANTHER" id="PTHR46653">
    <property type="entry name" value="SPECIFICITY PROTEIN PHOSPHATASE, PUTATIVE-RELATED"/>
    <property type="match status" value="1"/>
</dbReference>
<protein>
    <submittedName>
        <fullName evidence="3">Dual specificity phosphatase</fullName>
    </submittedName>
</protein>
<dbReference type="InterPro" id="IPR020422">
    <property type="entry name" value="TYR_PHOSPHATASE_DUAL_dom"/>
</dbReference>
<feature type="compositionally biased region" description="Low complexity" evidence="1">
    <location>
        <begin position="407"/>
        <end position="419"/>
    </location>
</feature>
<gene>
    <name evidence="3" type="ORF">TPC1_14179</name>
</gene>
<feature type="compositionally biased region" description="Polar residues" evidence="1">
    <location>
        <begin position="361"/>
        <end position="406"/>
    </location>
</feature>
<dbReference type="InterPro" id="IPR029021">
    <property type="entry name" value="Prot-tyrosine_phosphatase-like"/>
</dbReference>
<dbReference type="Pfam" id="PF00782">
    <property type="entry name" value="DSPc"/>
    <property type="match status" value="1"/>
</dbReference>
<proteinExistence type="predicted"/>
<organism evidence="3">
    <name type="scientific">Trepomonas sp. PC1</name>
    <dbReference type="NCBI Taxonomy" id="1076344"/>
    <lineage>
        <taxon>Eukaryota</taxon>
        <taxon>Metamonada</taxon>
        <taxon>Diplomonadida</taxon>
        <taxon>Hexamitidae</taxon>
        <taxon>Hexamitinae</taxon>
        <taxon>Trepomonas</taxon>
    </lineage>
</organism>
<feature type="non-terminal residue" evidence="3">
    <location>
        <position position="1"/>
    </location>
</feature>
<dbReference type="Gene3D" id="3.90.190.10">
    <property type="entry name" value="Protein tyrosine phosphatase superfamily"/>
    <property type="match status" value="1"/>
</dbReference>
<dbReference type="SUPFAM" id="SSF52799">
    <property type="entry name" value="(Phosphotyrosine protein) phosphatases II"/>
    <property type="match status" value="1"/>
</dbReference>
<dbReference type="SMART" id="SM00195">
    <property type="entry name" value="DSPc"/>
    <property type="match status" value="1"/>
</dbReference>
<evidence type="ECO:0000256" key="1">
    <source>
        <dbReference type="SAM" id="MobiDB-lite"/>
    </source>
</evidence>
<accession>A0A146KAD4</accession>
<feature type="domain" description="Tyrosine-protein phosphatase" evidence="2">
    <location>
        <begin position="1"/>
        <end position="144"/>
    </location>
</feature>
<feature type="compositionally biased region" description="Polar residues" evidence="1">
    <location>
        <begin position="496"/>
        <end position="510"/>
    </location>
</feature>
<dbReference type="PROSITE" id="PS50054">
    <property type="entry name" value="TYR_PHOSPHATASE_DUAL"/>
    <property type="match status" value="1"/>
</dbReference>
<dbReference type="EMBL" id="GDID01003089">
    <property type="protein sequence ID" value="JAP93517.1"/>
    <property type="molecule type" value="Transcribed_RNA"/>
</dbReference>
<feature type="region of interest" description="Disordered" evidence="1">
    <location>
        <begin position="488"/>
        <end position="523"/>
    </location>
</feature>
<dbReference type="AlphaFoldDB" id="A0A146KAD4"/>
<feature type="compositionally biased region" description="Polar residues" evidence="1">
    <location>
        <begin position="420"/>
        <end position="433"/>
    </location>
</feature>
<dbReference type="CDD" id="cd14498">
    <property type="entry name" value="DSP"/>
    <property type="match status" value="1"/>
</dbReference>
<sequence length="523" mass="60057">NKVVDNIFVGSRYAAEDGDFLFTNTIKRVINLVSHRVPNRFQMMNVKYLSFQFDQNSQIFDKNDENVSAMVRFVQEAIENDMQLLIHSENGDNRAVIFCAGYLVHRFHWPPDKAIEFISIKRPEIKPTQNLIKQLMEFANRRQQKYGNFKDIFAIQKPTKMNDSEMLHRNTYLNHKKLTQEVQYDLIQKSPCQILKQLKMMQEKQLVLKWRDGLTATQPPARFANFTSNNQPVNPHLSSALFRGKTMSYKDNGLTKNQPLKMDDKQIACVGFDYIIPKLHMVHPDGGLRSVQSDTVGQAVWSKPVSILKRGYKDAHLKYDSCSQFVSVADFEELMKANQQLAIAYVPPDDVSKKIAEIESQKPQSVMSARPSSLYQSQQGSRQSSTVRPQLTTQQSLHQSMQFQKPSIQNSMQQMSNSQKLFGQQMPSSQQKPFRQFGLAATLPSKNAPLIPDLSQKQNQFSKKRPPTPPKKMPADKLQMHIQALPMVENREKLRPSSQNPKPNPVQKSYGQRYGISRKGDFM</sequence>
<evidence type="ECO:0000313" key="3">
    <source>
        <dbReference type="EMBL" id="JAP93517.1"/>
    </source>
</evidence>
<reference evidence="3" key="1">
    <citation type="submission" date="2015-07" db="EMBL/GenBank/DDBJ databases">
        <title>Adaptation to a free-living lifestyle via gene acquisitions in the diplomonad Trepomonas sp. PC1.</title>
        <authorList>
            <person name="Xu F."/>
            <person name="Jerlstrom-Hultqvist J."/>
            <person name="Kolisko M."/>
            <person name="Simpson A.G.B."/>
            <person name="Roger A.J."/>
            <person name="Svard S.G."/>
            <person name="Andersson J.O."/>
        </authorList>
    </citation>
    <scope>NUCLEOTIDE SEQUENCE</scope>
    <source>
        <strain evidence="3">PC1</strain>
    </source>
</reference>
<dbReference type="PANTHER" id="PTHR46653:SF1">
    <property type="entry name" value="SPECIFICITY PROTEIN PHOSPHATASE, PUTATIVE-RELATED"/>
    <property type="match status" value="1"/>
</dbReference>
<dbReference type="InterPro" id="IPR000340">
    <property type="entry name" value="Dual-sp_phosphatase_cat-dom"/>
</dbReference>
<feature type="region of interest" description="Disordered" evidence="1">
    <location>
        <begin position="359"/>
        <end position="476"/>
    </location>
</feature>